<dbReference type="AlphaFoldDB" id="H8YWK7"/>
<name>H8YWK7_9GAMM</name>
<evidence type="ECO:0000313" key="2">
    <source>
        <dbReference type="Proteomes" id="UP000002964"/>
    </source>
</evidence>
<accession>H8YWK7</accession>
<gene>
    <name evidence="1" type="ORF">Thi970DRAFT_00468</name>
</gene>
<protein>
    <submittedName>
        <fullName evidence="1">Uncharacterized protein</fullName>
    </submittedName>
</protein>
<dbReference type="EMBL" id="JH603168">
    <property type="protein sequence ID" value="EIC22833.1"/>
    <property type="molecule type" value="Genomic_DNA"/>
</dbReference>
<dbReference type="Proteomes" id="UP000002964">
    <property type="component" value="Unassembled WGS sequence"/>
</dbReference>
<keyword evidence="2" id="KW-1185">Reference proteome</keyword>
<dbReference type="STRING" id="631362.Thi970DRAFT_00468"/>
<organism evidence="1 2">
    <name type="scientific">Thiorhodovibrio frisius</name>
    <dbReference type="NCBI Taxonomy" id="631362"/>
    <lineage>
        <taxon>Bacteria</taxon>
        <taxon>Pseudomonadati</taxon>
        <taxon>Pseudomonadota</taxon>
        <taxon>Gammaproteobacteria</taxon>
        <taxon>Chromatiales</taxon>
        <taxon>Chromatiaceae</taxon>
        <taxon>Thiorhodovibrio</taxon>
    </lineage>
</organism>
<proteinExistence type="predicted"/>
<reference evidence="1 2" key="2">
    <citation type="submission" date="2011-11" db="EMBL/GenBank/DDBJ databases">
        <authorList>
            <consortium name="US DOE Joint Genome Institute"/>
            <person name="Lucas S."/>
            <person name="Han J."/>
            <person name="Lapidus A."/>
            <person name="Cheng J.-F."/>
            <person name="Goodwin L."/>
            <person name="Pitluck S."/>
            <person name="Peters L."/>
            <person name="Ovchinnikova G."/>
            <person name="Zhang X."/>
            <person name="Detter J.C."/>
            <person name="Han C."/>
            <person name="Tapia R."/>
            <person name="Land M."/>
            <person name="Hauser L."/>
            <person name="Kyrpides N."/>
            <person name="Ivanova N."/>
            <person name="Pagani I."/>
            <person name="Vogl K."/>
            <person name="Liu Z."/>
            <person name="Overmann J."/>
            <person name="Frigaard N.-U."/>
            <person name="Bryant D."/>
            <person name="Woyke T."/>
        </authorList>
    </citation>
    <scope>NUCLEOTIDE SEQUENCE [LARGE SCALE GENOMIC DNA]</scope>
    <source>
        <strain evidence="1 2">970</strain>
    </source>
</reference>
<evidence type="ECO:0000313" key="1">
    <source>
        <dbReference type="EMBL" id="EIC22833.1"/>
    </source>
</evidence>
<sequence>MKPPLAARIVLNHQEAYSEGLLEWLASEAISSKLALFARQEKTRV</sequence>
<reference evidence="2" key="1">
    <citation type="submission" date="2011-06" db="EMBL/GenBank/DDBJ databases">
        <authorList>
            <consortium name="US DOE Joint Genome Institute (JGI-PGF)"/>
            <person name="Lucas S."/>
            <person name="Han J."/>
            <person name="Lapidus A."/>
            <person name="Cheng J.-F."/>
            <person name="Goodwin L."/>
            <person name="Pitluck S."/>
            <person name="Peters L."/>
            <person name="Land M.L."/>
            <person name="Hauser L."/>
            <person name="Vogl K."/>
            <person name="Liu Z."/>
            <person name="Overmann J."/>
            <person name="Frigaard N.-U."/>
            <person name="Bryant D.A."/>
            <person name="Woyke T.J."/>
        </authorList>
    </citation>
    <scope>NUCLEOTIDE SEQUENCE [LARGE SCALE GENOMIC DNA]</scope>
    <source>
        <strain evidence="2">970</strain>
    </source>
</reference>
<dbReference type="HOGENOM" id="CLU_3206430_0_0_6"/>